<feature type="domain" description="TFIIB-type" evidence="13">
    <location>
        <begin position="2"/>
        <end position="33"/>
    </location>
</feature>
<dbReference type="CDD" id="cd20553">
    <property type="entry name" value="CYCLIN_TFIIIB90_rpt1"/>
    <property type="match status" value="1"/>
</dbReference>
<dbReference type="PANTHER" id="PTHR11618:SF4">
    <property type="entry name" value="TRANSCRIPTION FACTOR IIIB 90 KDA SUBUNIT"/>
    <property type="match status" value="1"/>
</dbReference>
<dbReference type="STRING" id="112090.W4FU39"/>
<keyword evidence="8" id="KW-0804">Transcription</keyword>
<comment type="subcellular location">
    <subcellularLocation>
        <location evidence="1">Nucleus</location>
    </subcellularLocation>
</comment>
<keyword evidence="9" id="KW-0539">Nucleus</keyword>
<dbReference type="Pfam" id="PF07741">
    <property type="entry name" value="BRF1"/>
    <property type="match status" value="1"/>
</dbReference>
<gene>
    <name evidence="14" type="ORF">H257_14136</name>
</gene>
<dbReference type="GO" id="GO:0001006">
    <property type="term" value="F:RNA polymerase III type 3 promoter sequence-specific DNA binding"/>
    <property type="evidence" value="ECO:0007669"/>
    <property type="project" value="TreeGrafter"/>
</dbReference>
<dbReference type="Gene3D" id="1.10.472.10">
    <property type="entry name" value="Cyclin-like"/>
    <property type="match status" value="2"/>
</dbReference>
<name>W4FU39_APHAT</name>
<feature type="compositionally biased region" description="Basic residues" evidence="12">
    <location>
        <begin position="498"/>
        <end position="507"/>
    </location>
</feature>
<dbReference type="FunFam" id="1.10.472.10:FF:000007">
    <property type="entry name" value="Transcription factor IIIB 90 kDa subunit"/>
    <property type="match status" value="1"/>
</dbReference>
<dbReference type="GO" id="GO:0017025">
    <property type="term" value="F:TBP-class protein binding"/>
    <property type="evidence" value="ECO:0007669"/>
    <property type="project" value="InterPro"/>
</dbReference>
<evidence type="ECO:0000256" key="6">
    <source>
        <dbReference type="ARBA" id="ARBA00023015"/>
    </source>
</evidence>
<dbReference type="VEuPathDB" id="FungiDB:H257_14136"/>
<feature type="compositionally biased region" description="Low complexity" evidence="12">
    <location>
        <begin position="417"/>
        <end position="428"/>
    </location>
</feature>
<dbReference type="Gene3D" id="2.20.25.10">
    <property type="match status" value="1"/>
</dbReference>
<keyword evidence="6" id="KW-0805">Transcription regulation</keyword>
<evidence type="ECO:0000256" key="4">
    <source>
        <dbReference type="ARBA" id="ARBA00022771"/>
    </source>
</evidence>
<dbReference type="OrthoDB" id="511529at2759"/>
<dbReference type="PROSITE" id="PS51134">
    <property type="entry name" value="ZF_TFIIB"/>
    <property type="match status" value="1"/>
</dbReference>
<dbReference type="SUPFAM" id="SSF57783">
    <property type="entry name" value="Zinc beta-ribbon"/>
    <property type="match status" value="1"/>
</dbReference>
<evidence type="ECO:0000256" key="1">
    <source>
        <dbReference type="ARBA" id="ARBA00004123"/>
    </source>
</evidence>
<dbReference type="InterPro" id="IPR011665">
    <property type="entry name" value="BRF1_TBP-bd_dom"/>
</dbReference>
<dbReference type="InterPro" id="IPR000812">
    <property type="entry name" value="TFIIB"/>
</dbReference>
<dbReference type="AlphaFoldDB" id="W4FU39"/>
<evidence type="ECO:0000256" key="10">
    <source>
        <dbReference type="ARBA" id="ARBA00031009"/>
    </source>
</evidence>
<keyword evidence="4 11" id="KW-0863">Zinc-finger</keyword>
<keyword evidence="3" id="KW-0479">Metal-binding</keyword>
<evidence type="ECO:0000313" key="14">
    <source>
        <dbReference type="EMBL" id="ETV70481.1"/>
    </source>
</evidence>
<dbReference type="GeneID" id="20816132"/>
<dbReference type="GO" id="GO:0008270">
    <property type="term" value="F:zinc ion binding"/>
    <property type="evidence" value="ECO:0007669"/>
    <property type="project" value="UniProtKB-KW"/>
</dbReference>
<keyword evidence="5" id="KW-0862">Zinc</keyword>
<dbReference type="SUPFAM" id="SSF47954">
    <property type="entry name" value="Cyclin-like"/>
    <property type="match status" value="2"/>
</dbReference>
<comment type="similarity">
    <text evidence="2">Belongs to the TFIIB family.</text>
</comment>
<evidence type="ECO:0000256" key="7">
    <source>
        <dbReference type="ARBA" id="ARBA00023159"/>
    </source>
</evidence>
<dbReference type="PANTHER" id="PTHR11618">
    <property type="entry name" value="TRANSCRIPTION INITIATION FACTOR IIB-RELATED"/>
    <property type="match status" value="1"/>
</dbReference>
<dbReference type="InterPro" id="IPR013763">
    <property type="entry name" value="Cyclin-like_dom"/>
</dbReference>
<protein>
    <recommendedName>
        <fullName evidence="10">B-related factor 1</fullName>
    </recommendedName>
</protein>
<dbReference type="GO" id="GO:0000995">
    <property type="term" value="F:RNA polymerase III general transcription initiation factor activity"/>
    <property type="evidence" value="ECO:0007669"/>
    <property type="project" value="TreeGrafter"/>
</dbReference>
<evidence type="ECO:0000256" key="2">
    <source>
        <dbReference type="ARBA" id="ARBA00010857"/>
    </source>
</evidence>
<evidence type="ECO:0000256" key="11">
    <source>
        <dbReference type="PROSITE-ProRule" id="PRU00469"/>
    </source>
</evidence>
<evidence type="ECO:0000256" key="5">
    <source>
        <dbReference type="ARBA" id="ARBA00022833"/>
    </source>
</evidence>
<dbReference type="InterPro" id="IPR013150">
    <property type="entry name" value="TFIIB_cyclin"/>
</dbReference>
<dbReference type="GO" id="GO:0097550">
    <property type="term" value="C:transcription preinitiation complex"/>
    <property type="evidence" value="ECO:0007669"/>
    <property type="project" value="TreeGrafter"/>
</dbReference>
<dbReference type="SMART" id="SM00385">
    <property type="entry name" value="CYCLIN"/>
    <property type="match status" value="2"/>
</dbReference>
<evidence type="ECO:0000256" key="8">
    <source>
        <dbReference type="ARBA" id="ARBA00023163"/>
    </source>
</evidence>
<sequence>MGRLVCPTCQCTEIDTHEASGESVCVSCGTVVESNVIVSSVEFSESGGSHSVIGQIVSGNATKMSTNIGMGGKHYDSESRAATLATGRRRIKQVAGMLRLGEHYVESADRLFGLALQRNFTHGRRWQTIVAACLYVVCRREKSPHLLIDFSDKLQISVFQLGAVFLKFCRLLQLSIPLIDPSLYIHRFASQLSLGSQMHVVAITALRLVSSMKRDWMDTGRRPSGICGAALLIAARSHNVHCTLSDVAEIVSIGENTLKKRLSEFAVTPMGQLTFDQMGKVEIQLLECDPPCYSKNREREAMQTLLLDMDDEEPVDSAAWTLRIENQWQHASTSGKVAAAIPSSTTQVPLLQEEEEEYGFQDENAALLAHASRTSAALLVESVQKRGRRWLHKQRADAALFATLEQELTDSIEQEEPTTSVVVASSTATPPPPTRPEKRPHDDNSTIEPDVDIDDHEIDAMILTESEAASKTHLWETIHADYLKAKAEKDRYLETQPAKRKKPKRIKVPTSVDGDAADVPPPPEMTAQHAIYALQTKQRSKSKNINYDVLAELFAHDG</sequence>
<evidence type="ECO:0000256" key="9">
    <source>
        <dbReference type="ARBA" id="ARBA00023242"/>
    </source>
</evidence>
<dbReference type="EMBL" id="KI913166">
    <property type="protein sequence ID" value="ETV70481.1"/>
    <property type="molecule type" value="Genomic_DNA"/>
</dbReference>
<dbReference type="Gene3D" id="1.20.5.650">
    <property type="entry name" value="Single helix bin"/>
    <property type="match status" value="1"/>
</dbReference>
<feature type="compositionally biased region" description="Basic and acidic residues" evidence="12">
    <location>
        <begin position="435"/>
        <end position="444"/>
    </location>
</feature>
<dbReference type="GO" id="GO:0070897">
    <property type="term" value="P:transcription preinitiation complex assembly"/>
    <property type="evidence" value="ECO:0007669"/>
    <property type="project" value="InterPro"/>
</dbReference>
<dbReference type="RefSeq" id="XP_009840193.1">
    <property type="nucleotide sequence ID" value="XM_009841891.1"/>
</dbReference>
<dbReference type="CDD" id="cd20554">
    <property type="entry name" value="CYCLIN_TFIIIB90_rpt2"/>
    <property type="match status" value="1"/>
</dbReference>
<dbReference type="Pfam" id="PF00382">
    <property type="entry name" value="TFIIB"/>
    <property type="match status" value="2"/>
</dbReference>
<organism evidence="14">
    <name type="scientific">Aphanomyces astaci</name>
    <name type="common">Crayfish plague agent</name>
    <dbReference type="NCBI Taxonomy" id="112090"/>
    <lineage>
        <taxon>Eukaryota</taxon>
        <taxon>Sar</taxon>
        <taxon>Stramenopiles</taxon>
        <taxon>Oomycota</taxon>
        <taxon>Saprolegniomycetes</taxon>
        <taxon>Saprolegniales</taxon>
        <taxon>Verrucalvaceae</taxon>
        <taxon>Aphanomyces</taxon>
    </lineage>
</organism>
<evidence type="ECO:0000256" key="3">
    <source>
        <dbReference type="ARBA" id="ARBA00022723"/>
    </source>
</evidence>
<proteinExistence type="inferred from homology"/>
<feature type="region of interest" description="Disordered" evidence="12">
    <location>
        <begin position="411"/>
        <end position="450"/>
    </location>
</feature>
<feature type="region of interest" description="Disordered" evidence="12">
    <location>
        <begin position="493"/>
        <end position="524"/>
    </location>
</feature>
<reference evidence="14" key="1">
    <citation type="submission" date="2013-12" db="EMBL/GenBank/DDBJ databases">
        <title>The Genome Sequence of Aphanomyces astaci APO3.</title>
        <authorList>
            <consortium name="The Broad Institute Genomics Platform"/>
            <person name="Russ C."/>
            <person name="Tyler B."/>
            <person name="van West P."/>
            <person name="Dieguez-Uribeondo J."/>
            <person name="Young S.K."/>
            <person name="Zeng Q."/>
            <person name="Gargeya S."/>
            <person name="Fitzgerald M."/>
            <person name="Abouelleil A."/>
            <person name="Alvarado L."/>
            <person name="Chapman S.B."/>
            <person name="Gainer-Dewar J."/>
            <person name="Goldberg J."/>
            <person name="Griggs A."/>
            <person name="Gujja S."/>
            <person name="Hansen M."/>
            <person name="Howarth C."/>
            <person name="Imamovic A."/>
            <person name="Ireland A."/>
            <person name="Larimer J."/>
            <person name="McCowan C."/>
            <person name="Murphy C."/>
            <person name="Pearson M."/>
            <person name="Poon T.W."/>
            <person name="Priest M."/>
            <person name="Roberts A."/>
            <person name="Saif S."/>
            <person name="Shea T."/>
            <person name="Sykes S."/>
            <person name="Wortman J."/>
            <person name="Nusbaum C."/>
            <person name="Birren B."/>
        </authorList>
    </citation>
    <scope>NUCLEOTIDE SEQUENCE [LARGE SCALE GENOMIC DNA]</scope>
    <source>
        <strain evidence="14">APO3</strain>
    </source>
</reference>
<dbReference type="GO" id="GO:0000126">
    <property type="term" value="C:transcription factor TFIIIB complex"/>
    <property type="evidence" value="ECO:0007669"/>
    <property type="project" value="TreeGrafter"/>
</dbReference>
<dbReference type="InterPro" id="IPR013137">
    <property type="entry name" value="Znf_TFIIB"/>
</dbReference>
<dbReference type="GO" id="GO:0005634">
    <property type="term" value="C:nucleus"/>
    <property type="evidence" value="ECO:0007669"/>
    <property type="project" value="UniProtKB-SubCell"/>
</dbReference>
<evidence type="ECO:0000256" key="12">
    <source>
        <dbReference type="SAM" id="MobiDB-lite"/>
    </source>
</evidence>
<keyword evidence="7" id="KW-0010">Activator</keyword>
<dbReference type="FunFam" id="1.10.472.10:FF:000066">
    <property type="entry name" value="Transcription factor IIIB subunit"/>
    <property type="match status" value="1"/>
</dbReference>
<accession>W4FU39</accession>
<evidence type="ECO:0000259" key="13">
    <source>
        <dbReference type="PROSITE" id="PS51134"/>
    </source>
</evidence>
<dbReference type="InterPro" id="IPR036915">
    <property type="entry name" value="Cyclin-like_sf"/>
</dbReference>
<dbReference type="PRINTS" id="PR00685">
    <property type="entry name" value="TIFACTORIIB"/>
</dbReference>